<organism evidence="2">
    <name type="scientific">viral metagenome</name>
    <dbReference type="NCBI Taxonomy" id="1070528"/>
    <lineage>
        <taxon>unclassified sequences</taxon>
        <taxon>metagenomes</taxon>
        <taxon>organismal metagenomes</taxon>
    </lineage>
</organism>
<keyword evidence="1" id="KW-1133">Transmembrane helix</keyword>
<reference evidence="2" key="1">
    <citation type="journal article" date="2020" name="Nature">
        <title>Giant virus diversity and host interactions through global metagenomics.</title>
        <authorList>
            <person name="Schulz F."/>
            <person name="Roux S."/>
            <person name="Paez-Espino D."/>
            <person name="Jungbluth S."/>
            <person name="Walsh D.A."/>
            <person name="Denef V.J."/>
            <person name="McMahon K.D."/>
            <person name="Konstantinidis K.T."/>
            <person name="Eloe-Fadrosh E.A."/>
            <person name="Kyrpides N.C."/>
            <person name="Woyke T."/>
        </authorList>
    </citation>
    <scope>NUCLEOTIDE SEQUENCE</scope>
    <source>
        <strain evidence="2">GVMAG-S-1016713-169</strain>
    </source>
</reference>
<dbReference type="SUPFAM" id="SSF52309">
    <property type="entry name" value="N-(deoxy)ribosyltransferase-like"/>
    <property type="match status" value="1"/>
</dbReference>
<dbReference type="Gene3D" id="3.40.50.450">
    <property type="match status" value="1"/>
</dbReference>
<sequence length="354" mass="40299">MSIIIIMILLAIGLIIGLVIMLGIIFQLKNQKINKWDNIPGVNIEKYEPCTNNSQIKIYDGGPMGDQDDLNISKIIAKSMEKLGFSTYCPARDGFALIDALKLAKNDEEKYYLYAGISSIDFYQLLVECQISFFDIRPYWSDNCINNPDNGTVVELAVASSCNKHRTFYKDCNLTDLANCLKTTTDCLISNNSTEKYCKNLNVTVGNNNFYRGACTRELGGNNAYNGWDNPMLLALSMNNSFQTGNESYSYNDLTKALTHMTNDVLNYNLITYKIYDYGTKKFITHKALDSQMPFVIYPKWLQNQILLGYHLNDSQKGLTDMQQKLDAFINIVKEMGVKYYGIEPWNKFTCQTK</sequence>
<accession>A0A6C0LW23</accession>
<feature type="transmembrane region" description="Helical" evidence="1">
    <location>
        <begin position="6"/>
        <end position="26"/>
    </location>
</feature>
<evidence type="ECO:0000313" key="2">
    <source>
        <dbReference type="EMBL" id="QHU34570.1"/>
    </source>
</evidence>
<evidence type="ECO:0000256" key="1">
    <source>
        <dbReference type="SAM" id="Phobius"/>
    </source>
</evidence>
<dbReference type="AlphaFoldDB" id="A0A6C0LW23"/>
<keyword evidence="1" id="KW-0812">Transmembrane</keyword>
<name>A0A6C0LW23_9ZZZZ</name>
<keyword evidence="1" id="KW-0472">Membrane</keyword>
<dbReference type="EMBL" id="MN740574">
    <property type="protein sequence ID" value="QHU34570.1"/>
    <property type="molecule type" value="Genomic_DNA"/>
</dbReference>
<protein>
    <submittedName>
        <fullName evidence="2">Uncharacterized protein</fullName>
    </submittedName>
</protein>
<proteinExistence type="predicted"/>